<keyword evidence="6" id="KW-0812">Transmembrane</keyword>
<keyword evidence="15" id="KW-0732">Signal</keyword>
<dbReference type="EMBL" id="VIEB01047472">
    <property type="protein sequence ID" value="TQD68530.1"/>
    <property type="molecule type" value="Genomic_DNA"/>
</dbReference>
<keyword evidence="11" id="KW-1133">Transmembrane helix</keyword>
<evidence type="ECO:0000256" key="3">
    <source>
        <dbReference type="ARBA" id="ARBA00004906"/>
    </source>
</evidence>
<keyword evidence="9" id="KW-0833">Ubl conjugation pathway</keyword>
<dbReference type="GO" id="GO:0008270">
    <property type="term" value="F:zinc ion binding"/>
    <property type="evidence" value="ECO:0007669"/>
    <property type="project" value="UniProtKB-KW"/>
</dbReference>
<dbReference type="PANTHER" id="PTHR46279">
    <property type="entry name" value="RING/U-BOX SUPERFAMILY PROTEIN"/>
    <property type="match status" value="1"/>
</dbReference>
<dbReference type="GO" id="GO:0061630">
    <property type="term" value="F:ubiquitin protein ligase activity"/>
    <property type="evidence" value="ECO:0007669"/>
    <property type="project" value="UniProtKB-EC"/>
</dbReference>
<evidence type="ECO:0000256" key="7">
    <source>
        <dbReference type="ARBA" id="ARBA00022723"/>
    </source>
</evidence>
<name>A0A540K2L3_MALBA</name>
<evidence type="ECO:0000256" key="11">
    <source>
        <dbReference type="ARBA" id="ARBA00022989"/>
    </source>
</evidence>
<dbReference type="InterPro" id="IPR046948">
    <property type="entry name" value="ATL20-22-like"/>
</dbReference>
<evidence type="ECO:0000256" key="13">
    <source>
        <dbReference type="ARBA" id="ARBA00024209"/>
    </source>
</evidence>
<evidence type="ECO:0000256" key="2">
    <source>
        <dbReference type="ARBA" id="ARBA00004167"/>
    </source>
</evidence>
<accession>A0A540K2L3</accession>
<evidence type="ECO:0000256" key="5">
    <source>
        <dbReference type="ARBA" id="ARBA00022679"/>
    </source>
</evidence>
<dbReference type="GO" id="GO:0016020">
    <property type="term" value="C:membrane"/>
    <property type="evidence" value="ECO:0007669"/>
    <property type="project" value="UniProtKB-SubCell"/>
</dbReference>
<comment type="caution">
    <text evidence="16">The sequence shown here is derived from an EMBL/GenBank/DDBJ whole genome shotgun (WGS) entry which is preliminary data.</text>
</comment>
<gene>
    <name evidence="16" type="ORF">C1H46_021805</name>
</gene>
<comment type="pathway">
    <text evidence="3">Protein modification; protein ubiquitination.</text>
</comment>
<evidence type="ECO:0000256" key="1">
    <source>
        <dbReference type="ARBA" id="ARBA00000900"/>
    </source>
</evidence>
<evidence type="ECO:0000313" key="16">
    <source>
        <dbReference type="EMBL" id="TQD68530.1"/>
    </source>
</evidence>
<dbReference type="EC" id="2.3.2.27" evidence="4"/>
<dbReference type="PANTHER" id="PTHR46279:SF10">
    <property type="entry name" value="RING-TYPE E3 UBIQUITIN TRANSFERASE"/>
    <property type="match status" value="1"/>
</dbReference>
<dbReference type="Proteomes" id="UP000315295">
    <property type="component" value="Unassembled WGS sequence"/>
</dbReference>
<evidence type="ECO:0000256" key="14">
    <source>
        <dbReference type="SAM" id="MobiDB-lite"/>
    </source>
</evidence>
<evidence type="ECO:0000256" key="8">
    <source>
        <dbReference type="ARBA" id="ARBA00022771"/>
    </source>
</evidence>
<reference evidence="16 17" key="1">
    <citation type="journal article" date="2019" name="G3 (Bethesda)">
        <title>Sequencing of a Wild Apple (Malus baccata) Genome Unravels the Differences Between Cultivated and Wild Apple Species Regarding Disease Resistance and Cold Tolerance.</title>
        <authorList>
            <person name="Chen X."/>
        </authorList>
    </citation>
    <scope>NUCLEOTIDE SEQUENCE [LARGE SCALE GENOMIC DNA]</scope>
    <source>
        <strain evidence="17">cv. Shandingzi</strain>
        <tissue evidence="16">Leaves</tissue>
    </source>
</reference>
<comment type="catalytic activity">
    <reaction evidence="1">
        <text>S-ubiquitinyl-[E2 ubiquitin-conjugating enzyme]-L-cysteine + [acceptor protein]-L-lysine = [E2 ubiquitin-conjugating enzyme]-L-cysteine + N(6)-ubiquitinyl-[acceptor protein]-L-lysine.</text>
        <dbReference type="EC" id="2.3.2.27"/>
    </reaction>
</comment>
<evidence type="ECO:0000256" key="12">
    <source>
        <dbReference type="ARBA" id="ARBA00023136"/>
    </source>
</evidence>
<evidence type="ECO:0000313" key="17">
    <source>
        <dbReference type="Proteomes" id="UP000315295"/>
    </source>
</evidence>
<evidence type="ECO:0000256" key="9">
    <source>
        <dbReference type="ARBA" id="ARBA00022786"/>
    </source>
</evidence>
<keyword evidence="12" id="KW-0472">Membrane</keyword>
<evidence type="ECO:0000256" key="6">
    <source>
        <dbReference type="ARBA" id="ARBA00022692"/>
    </source>
</evidence>
<keyword evidence="5" id="KW-0808">Transferase</keyword>
<keyword evidence="17" id="KW-1185">Reference proteome</keyword>
<feature type="compositionally biased region" description="Basic residues" evidence="14">
    <location>
        <begin position="196"/>
        <end position="208"/>
    </location>
</feature>
<evidence type="ECO:0000256" key="15">
    <source>
        <dbReference type="SAM" id="SignalP"/>
    </source>
</evidence>
<feature type="chain" id="PRO_5021930793" description="RING-type E3 ubiquitin transferase" evidence="15">
    <location>
        <begin position="27"/>
        <end position="262"/>
    </location>
</feature>
<comment type="subcellular location">
    <subcellularLocation>
        <location evidence="2">Membrane</location>
        <topology evidence="2">Single-pass membrane protein</topology>
    </subcellularLocation>
</comment>
<feature type="signal peptide" evidence="15">
    <location>
        <begin position="1"/>
        <end position="26"/>
    </location>
</feature>
<keyword evidence="8" id="KW-0863">Zinc-finger</keyword>
<evidence type="ECO:0000256" key="4">
    <source>
        <dbReference type="ARBA" id="ARBA00012483"/>
    </source>
</evidence>
<proteinExistence type="inferred from homology"/>
<comment type="similarity">
    <text evidence="13">Belongs to the RING-type zinc finger family. ATL subfamily.</text>
</comment>
<feature type="region of interest" description="Disordered" evidence="14">
    <location>
        <begin position="186"/>
        <end position="208"/>
    </location>
</feature>
<dbReference type="AlphaFoldDB" id="A0A540K2L3"/>
<sequence>MNIPRVILPFFSILLFFMSSSYLASSLQNCMEAVINYLASTSTCNRIGTFVVPVEFPLYEEFMSSDLTSHLGLEWDRPGCGSCSTSGGRCGLKSNSSHQVVCSRLAQRESSSVGSAFNAFHTAIESQGAYAMLLLLELECQESCAFWGVLCCVFVKVKPFTRGRRTLPEFNSTVAPQPNIVRGLDKPRLEGLPKNSPRRKPALTKARRQHVPDMLVRVPAQGDIEDHPQMPTLLPCRLHGCMASNECYLPYLSEFSTVIVHT</sequence>
<keyword evidence="10" id="KW-0862">Zinc</keyword>
<evidence type="ECO:0000256" key="10">
    <source>
        <dbReference type="ARBA" id="ARBA00022833"/>
    </source>
</evidence>
<keyword evidence="7" id="KW-0479">Metal-binding</keyword>
<organism evidence="16 17">
    <name type="scientific">Malus baccata</name>
    <name type="common">Siberian crab apple</name>
    <name type="synonym">Pyrus baccata</name>
    <dbReference type="NCBI Taxonomy" id="106549"/>
    <lineage>
        <taxon>Eukaryota</taxon>
        <taxon>Viridiplantae</taxon>
        <taxon>Streptophyta</taxon>
        <taxon>Embryophyta</taxon>
        <taxon>Tracheophyta</taxon>
        <taxon>Spermatophyta</taxon>
        <taxon>Magnoliopsida</taxon>
        <taxon>eudicotyledons</taxon>
        <taxon>Gunneridae</taxon>
        <taxon>Pentapetalae</taxon>
        <taxon>rosids</taxon>
        <taxon>fabids</taxon>
        <taxon>Rosales</taxon>
        <taxon>Rosaceae</taxon>
        <taxon>Amygdaloideae</taxon>
        <taxon>Maleae</taxon>
        <taxon>Malus</taxon>
    </lineage>
</organism>
<protein>
    <recommendedName>
        <fullName evidence="4">RING-type E3 ubiquitin transferase</fullName>
        <ecNumber evidence="4">2.3.2.27</ecNumber>
    </recommendedName>
</protein>